<dbReference type="AlphaFoldDB" id="A0A8H7C3M6"/>
<dbReference type="PROSITE" id="PS50989">
    <property type="entry name" value="COA_CT_CTER"/>
    <property type="match status" value="1"/>
</dbReference>
<dbReference type="InterPro" id="IPR011763">
    <property type="entry name" value="COA_CT_C"/>
</dbReference>
<dbReference type="EMBL" id="JABXXO010000013">
    <property type="protein sequence ID" value="KAF7761385.1"/>
    <property type="molecule type" value="Genomic_DNA"/>
</dbReference>
<evidence type="ECO:0000259" key="1">
    <source>
        <dbReference type="PROSITE" id="PS50989"/>
    </source>
</evidence>
<dbReference type="PANTHER" id="PTHR43842">
    <property type="entry name" value="PROPIONYL-COA CARBOXYLASE BETA CHAIN"/>
    <property type="match status" value="1"/>
</dbReference>
<dbReference type="Gene3D" id="3.90.226.10">
    <property type="entry name" value="2-enoyl-CoA Hydratase, Chain A, domain 1"/>
    <property type="match status" value="2"/>
</dbReference>
<name>A0A8H7C3M6_AGABI</name>
<reference evidence="2 3" key="1">
    <citation type="journal article" name="Sci. Rep.">
        <title>Telomere-to-telomere assembled and centromere annotated genomes of the two main subspecies of the button mushroom Agaricus bisporus reveal especially polymorphic chromosome ends.</title>
        <authorList>
            <person name="Sonnenberg A.S.M."/>
            <person name="Sedaghat-Telgerd N."/>
            <person name="Lavrijssen B."/>
            <person name="Ohm R.A."/>
            <person name="Hendrickx P.M."/>
            <person name="Scholtmeijer K."/>
            <person name="Baars J.J.P."/>
            <person name="van Peer A."/>
        </authorList>
    </citation>
    <scope>NUCLEOTIDE SEQUENCE [LARGE SCALE GENOMIC DNA]</scope>
    <source>
        <strain evidence="2 3">H119_p4</strain>
    </source>
</reference>
<proteinExistence type="predicted"/>
<accession>A0A8H7C3M6</accession>
<dbReference type="InterPro" id="IPR034733">
    <property type="entry name" value="AcCoA_carboxyl_beta"/>
</dbReference>
<evidence type="ECO:0000313" key="2">
    <source>
        <dbReference type="EMBL" id="KAF7761385.1"/>
    </source>
</evidence>
<feature type="domain" description="CoA carboxyltransferase C-terminal" evidence="1">
    <location>
        <begin position="300"/>
        <end position="551"/>
    </location>
</feature>
<organism evidence="2 3">
    <name type="scientific">Agaricus bisporus var. burnettii</name>
    <dbReference type="NCBI Taxonomy" id="192524"/>
    <lineage>
        <taxon>Eukaryota</taxon>
        <taxon>Fungi</taxon>
        <taxon>Dikarya</taxon>
        <taxon>Basidiomycota</taxon>
        <taxon>Agaricomycotina</taxon>
        <taxon>Agaricomycetes</taxon>
        <taxon>Agaricomycetidae</taxon>
        <taxon>Agaricales</taxon>
        <taxon>Agaricineae</taxon>
        <taxon>Agaricaceae</taxon>
        <taxon>Agaricus</taxon>
    </lineage>
</organism>
<dbReference type="Pfam" id="PF01039">
    <property type="entry name" value="Carboxyl_trans"/>
    <property type="match status" value="1"/>
</dbReference>
<sequence length="572" mass="62145">MYPREAHGLLPGISDTETQAVTPGDDLEVLVDDKTSWEYPMAQLRSLQTKIHTPNPKNPGYIRQKANDKLWVHERIATFLDKGSFEEIGSISGKPSKPGDLEDFVPANCVMGWGKVRNRKVFVTADDFSVRGGHADGGIQRKAGYGENLARRARVPLIRLLDGSSGGGSVATYLSIGATYIPGLAGLGQSMDAMAVIPVASALVGPVVGLAAAKTVVGHFSVMVKGLSQLFAAGPPVVRGATFEDLSKESLGGWEIHCTNGTVDNVAISEQDAYEQIRKFLSYLPSSIFALPPVKMTGDRRDRREEALIRIIPRRRTSPYDIRRLIELVVDKNAEGGSTFFEIGETWGKNIVIGFARLEGRPMGVLSSDCKSNGGAIDAFGCQKTARFVNLCDHFGLPILNLVDQPGFAVGSIAEKMATIRHGASAMAALYNAVVPIFTIIIRRAFGVAGGAFANPDGDDWGKRVAWPSGDWGSLPLEGGIEAAYKRQLDAASTPEKREELMNDLLGKFEQVRNPMRTAHSFGVEEIIDPRDTRPLACEWVVHAYAHVLPQIVTLRQARFGFDIKPSKSYKL</sequence>
<dbReference type="Proteomes" id="UP000629468">
    <property type="component" value="Unassembled WGS sequence"/>
</dbReference>
<dbReference type="InterPro" id="IPR051047">
    <property type="entry name" value="AccD/PCCB"/>
</dbReference>
<gene>
    <name evidence="2" type="ORF">Agabi119p4_9377</name>
</gene>
<dbReference type="PANTHER" id="PTHR43842:SF2">
    <property type="entry name" value="PROPIONYL-COA CARBOXYLASE BETA CHAIN, MITOCHONDRIAL"/>
    <property type="match status" value="1"/>
</dbReference>
<dbReference type="GO" id="GO:0004658">
    <property type="term" value="F:propionyl-CoA carboxylase activity"/>
    <property type="evidence" value="ECO:0007669"/>
    <property type="project" value="TreeGrafter"/>
</dbReference>
<comment type="caution">
    <text evidence="2">The sequence shown here is derived from an EMBL/GenBank/DDBJ whole genome shotgun (WGS) entry which is preliminary data.</text>
</comment>
<protein>
    <recommendedName>
        <fullName evidence="1">CoA carboxyltransferase C-terminal domain-containing protein</fullName>
    </recommendedName>
</protein>
<evidence type="ECO:0000313" key="3">
    <source>
        <dbReference type="Proteomes" id="UP000629468"/>
    </source>
</evidence>
<dbReference type="SUPFAM" id="SSF52096">
    <property type="entry name" value="ClpP/crotonase"/>
    <property type="match status" value="2"/>
</dbReference>
<dbReference type="InterPro" id="IPR029045">
    <property type="entry name" value="ClpP/crotonase-like_dom_sf"/>
</dbReference>